<proteinExistence type="inferred from homology"/>
<evidence type="ECO:0000259" key="5">
    <source>
        <dbReference type="PROSITE" id="PS50931"/>
    </source>
</evidence>
<organism evidence="6 7">
    <name type="scientific">Noviherbaspirillum denitrificans</name>
    <dbReference type="NCBI Taxonomy" id="1968433"/>
    <lineage>
        <taxon>Bacteria</taxon>
        <taxon>Pseudomonadati</taxon>
        <taxon>Pseudomonadota</taxon>
        <taxon>Betaproteobacteria</taxon>
        <taxon>Burkholderiales</taxon>
        <taxon>Oxalobacteraceae</taxon>
        <taxon>Noviherbaspirillum</taxon>
    </lineage>
</organism>
<dbReference type="InterPro" id="IPR036388">
    <property type="entry name" value="WH-like_DNA-bd_sf"/>
</dbReference>
<dbReference type="SUPFAM" id="SSF53850">
    <property type="entry name" value="Periplasmic binding protein-like II"/>
    <property type="match status" value="1"/>
</dbReference>
<feature type="domain" description="HTH lysR-type" evidence="5">
    <location>
        <begin position="1"/>
        <end position="59"/>
    </location>
</feature>
<dbReference type="InterPro" id="IPR036390">
    <property type="entry name" value="WH_DNA-bd_sf"/>
</dbReference>
<gene>
    <name evidence="6" type="ORF">AYR66_17310</name>
</gene>
<dbReference type="AlphaFoldDB" id="A0A254TED8"/>
<comment type="similarity">
    <text evidence="1">Belongs to the LysR transcriptional regulatory family.</text>
</comment>
<accession>A0A254TED8</accession>
<evidence type="ECO:0000256" key="2">
    <source>
        <dbReference type="ARBA" id="ARBA00023015"/>
    </source>
</evidence>
<dbReference type="PANTHER" id="PTHR30537">
    <property type="entry name" value="HTH-TYPE TRANSCRIPTIONAL REGULATOR"/>
    <property type="match status" value="1"/>
</dbReference>
<evidence type="ECO:0000313" key="6">
    <source>
        <dbReference type="EMBL" id="OWW20964.1"/>
    </source>
</evidence>
<comment type="caution">
    <text evidence="6">The sequence shown here is derived from an EMBL/GenBank/DDBJ whole genome shotgun (WGS) entry which is preliminary data.</text>
</comment>
<evidence type="ECO:0000256" key="3">
    <source>
        <dbReference type="ARBA" id="ARBA00023125"/>
    </source>
</evidence>
<dbReference type="GO" id="GO:0003700">
    <property type="term" value="F:DNA-binding transcription factor activity"/>
    <property type="evidence" value="ECO:0007669"/>
    <property type="project" value="InterPro"/>
</dbReference>
<sequence>MDNLLSLRAFRRVVETTSFSRAAELLDVTPGTISKLVAQLEQHLGARLLARSTRRMSLTEAGRIYYTHCVRVLDELDHAERAVQQLVDVPRGTLRISVPTSFGILWLSQRLPLFLRQYPEIRLDVVANDHYVDLLDGGFDMALRISRKLQDSSMMAKPLGEIPHVLVASPAYFLAAGKPRTPADLTQHNCLVYTLSQMPGEWVFREGKSAITVQVQGNYHCNNSVMLRAALLQGTGITQTPLPVVEDLLQTSQLITCLEEWQPPSHRLFAMLPQTGAISPKVRAFIEFVAQQSAAIR</sequence>
<dbReference type="Gene3D" id="1.10.10.10">
    <property type="entry name" value="Winged helix-like DNA-binding domain superfamily/Winged helix DNA-binding domain"/>
    <property type="match status" value="1"/>
</dbReference>
<evidence type="ECO:0000313" key="7">
    <source>
        <dbReference type="Proteomes" id="UP000197535"/>
    </source>
</evidence>
<dbReference type="EMBL" id="LSTO01000001">
    <property type="protein sequence ID" value="OWW20964.1"/>
    <property type="molecule type" value="Genomic_DNA"/>
</dbReference>
<dbReference type="PANTHER" id="PTHR30537:SF80">
    <property type="entry name" value="TRANSCRIPTIONAL REGULATOR"/>
    <property type="match status" value="1"/>
</dbReference>
<dbReference type="Pfam" id="PF00126">
    <property type="entry name" value="HTH_1"/>
    <property type="match status" value="1"/>
</dbReference>
<dbReference type="InterPro" id="IPR000847">
    <property type="entry name" value="LysR_HTH_N"/>
</dbReference>
<protein>
    <recommendedName>
        <fullName evidence="5">HTH lysR-type domain-containing protein</fullName>
    </recommendedName>
</protein>
<name>A0A254TED8_9BURK</name>
<dbReference type="PROSITE" id="PS50931">
    <property type="entry name" value="HTH_LYSR"/>
    <property type="match status" value="1"/>
</dbReference>
<dbReference type="Proteomes" id="UP000197535">
    <property type="component" value="Unassembled WGS sequence"/>
</dbReference>
<keyword evidence="3" id="KW-0238">DNA-binding</keyword>
<reference evidence="6 7" key="1">
    <citation type="submission" date="2016-02" db="EMBL/GenBank/DDBJ databases">
        <authorList>
            <person name="Wen L."/>
            <person name="He K."/>
            <person name="Yang H."/>
        </authorList>
    </citation>
    <scope>NUCLEOTIDE SEQUENCE [LARGE SCALE GENOMIC DNA]</scope>
    <source>
        <strain evidence="6 7">TSA40</strain>
    </source>
</reference>
<dbReference type="InterPro" id="IPR005119">
    <property type="entry name" value="LysR_subst-bd"/>
</dbReference>
<dbReference type="SUPFAM" id="SSF46785">
    <property type="entry name" value="Winged helix' DNA-binding domain"/>
    <property type="match status" value="1"/>
</dbReference>
<dbReference type="RefSeq" id="WP_170942134.1">
    <property type="nucleotide sequence ID" value="NZ_LSTO01000001.1"/>
</dbReference>
<dbReference type="CDD" id="cd08422">
    <property type="entry name" value="PBP2_CrgA_like"/>
    <property type="match status" value="1"/>
</dbReference>
<dbReference type="Gene3D" id="3.40.190.290">
    <property type="match status" value="1"/>
</dbReference>
<dbReference type="InterPro" id="IPR058163">
    <property type="entry name" value="LysR-type_TF_proteobact-type"/>
</dbReference>
<evidence type="ECO:0000256" key="1">
    <source>
        <dbReference type="ARBA" id="ARBA00009437"/>
    </source>
</evidence>
<dbReference type="FunFam" id="1.10.10.10:FF:000001">
    <property type="entry name" value="LysR family transcriptional regulator"/>
    <property type="match status" value="1"/>
</dbReference>
<dbReference type="GO" id="GO:0003677">
    <property type="term" value="F:DNA binding"/>
    <property type="evidence" value="ECO:0007669"/>
    <property type="project" value="UniProtKB-KW"/>
</dbReference>
<keyword evidence="7" id="KW-1185">Reference proteome</keyword>
<evidence type="ECO:0000256" key="4">
    <source>
        <dbReference type="ARBA" id="ARBA00023163"/>
    </source>
</evidence>
<dbReference type="Pfam" id="PF03466">
    <property type="entry name" value="LysR_substrate"/>
    <property type="match status" value="1"/>
</dbReference>
<keyword evidence="2" id="KW-0805">Transcription regulation</keyword>
<keyword evidence="4" id="KW-0804">Transcription</keyword>